<reference evidence="2 3" key="1">
    <citation type="submission" date="2012-06" db="EMBL/GenBank/DDBJ databases">
        <title>The complete chromosome of genome of Turneriella parva DSM 21527.</title>
        <authorList>
            <consortium name="US DOE Joint Genome Institute (JGI-PGF)"/>
            <person name="Lucas S."/>
            <person name="Han J."/>
            <person name="Lapidus A."/>
            <person name="Bruce D."/>
            <person name="Goodwin L."/>
            <person name="Pitluck S."/>
            <person name="Peters L."/>
            <person name="Kyrpides N."/>
            <person name="Mavromatis K."/>
            <person name="Ivanova N."/>
            <person name="Mikhailova N."/>
            <person name="Chertkov O."/>
            <person name="Detter J.C."/>
            <person name="Tapia R."/>
            <person name="Han C."/>
            <person name="Land M."/>
            <person name="Hauser L."/>
            <person name="Markowitz V."/>
            <person name="Cheng J.-F."/>
            <person name="Hugenholtz P."/>
            <person name="Woyke T."/>
            <person name="Wu D."/>
            <person name="Gronow S."/>
            <person name="Wellnitz S."/>
            <person name="Brambilla E."/>
            <person name="Klenk H.-P."/>
            <person name="Eisen J.A."/>
        </authorList>
    </citation>
    <scope>NUCLEOTIDE SEQUENCE [LARGE SCALE GENOMIC DNA]</scope>
    <source>
        <strain evidence="3">ATCC BAA-1111 / DSM 21527 / NCTC 11395 / H</strain>
    </source>
</reference>
<feature type="transmembrane region" description="Helical" evidence="1">
    <location>
        <begin position="61"/>
        <end position="80"/>
    </location>
</feature>
<organism evidence="2 3">
    <name type="scientific">Turneriella parva (strain ATCC BAA-1111 / DSM 21527 / NCTC 11395 / H)</name>
    <name type="common">Leptospira parva</name>
    <dbReference type="NCBI Taxonomy" id="869212"/>
    <lineage>
        <taxon>Bacteria</taxon>
        <taxon>Pseudomonadati</taxon>
        <taxon>Spirochaetota</taxon>
        <taxon>Spirochaetia</taxon>
        <taxon>Leptospirales</taxon>
        <taxon>Leptospiraceae</taxon>
        <taxon>Turneriella</taxon>
    </lineage>
</organism>
<keyword evidence="1" id="KW-0472">Membrane</keyword>
<evidence type="ECO:0000313" key="2">
    <source>
        <dbReference type="EMBL" id="AFM13101.1"/>
    </source>
</evidence>
<evidence type="ECO:0000256" key="1">
    <source>
        <dbReference type="SAM" id="Phobius"/>
    </source>
</evidence>
<evidence type="ECO:0008006" key="4">
    <source>
        <dbReference type="Google" id="ProtNLM"/>
    </source>
</evidence>
<keyword evidence="1" id="KW-1133">Transmembrane helix</keyword>
<feature type="transmembrane region" description="Helical" evidence="1">
    <location>
        <begin position="27"/>
        <end position="49"/>
    </location>
</feature>
<keyword evidence="3" id="KW-1185">Reference proteome</keyword>
<dbReference type="AlphaFoldDB" id="I4B744"/>
<name>I4B744_TURPD</name>
<feature type="transmembrane region" description="Helical" evidence="1">
    <location>
        <begin position="87"/>
        <end position="104"/>
    </location>
</feature>
<gene>
    <name evidence="2" type="ordered locus">Turpa_2459</name>
</gene>
<protein>
    <recommendedName>
        <fullName evidence="4">Membrane-bound metal-dependent hydrolase</fullName>
    </recommendedName>
</protein>
<dbReference type="RefSeq" id="WP_014803607.1">
    <property type="nucleotide sequence ID" value="NC_018020.1"/>
</dbReference>
<proteinExistence type="predicted"/>
<dbReference type="EMBL" id="CP002959">
    <property type="protein sequence ID" value="AFM13101.1"/>
    <property type="molecule type" value="Genomic_DNA"/>
</dbReference>
<evidence type="ECO:0000313" key="3">
    <source>
        <dbReference type="Proteomes" id="UP000006048"/>
    </source>
</evidence>
<feature type="transmembrane region" description="Helical" evidence="1">
    <location>
        <begin position="145"/>
        <end position="169"/>
    </location>
</feature>
<dbReference type="STRING" id="869212.Turpa_2459"/>
<dbReference type="KEGG" id="tpx:Turpa_2459"/>
<accession>I4B744</accession>
<dbReference type="Pfam" id="PF04307">
    <property type="entry name" value="YdjM"/>
    <property type="match status" value="1"/>
</dbReference>
<sequence length="176" mass="18944">MASLITHPVVPVAIAIAAGKKQIHYKLLLIGIFASMLPDADVIAFRFGIPYGHMLGHRGLSHSLVFAALFAAAIAYLNAFQGHRLKVFLFVFAATASHGVLDALTTGGKGVGFFIPFTGERYFFSLRPIEVSPLTAREFFTGRGLAILASEIKAVWLPCAIVAIGGYSLRRIKARA</sequence>
<dbReference type="InterPro" id="IPR007404">
    <property type="entry name" value="YdjM-like"/>
</dbReference>
<dbReference type="HOGENOM" id="CLU_125861_0_0_12"/>
<keyword evidence="1" id="KW-0812">Transmembrane</keyword>
<dbReference type="Proteomes" id="UP000006048">
    <property type="component" value="Chromosome"/>
</dbReference>
<dbReference type="PATRIC" id="fig|869212.3.peg.2475"/>
<dbReference type="PANTHER" id="PTHR35531">
    <property type="entry name" value="INNER MEMBRANE PROTEIN YBCI-RELATED"/>
    <property type="match status" value="1"/>
</dbReference>
<dbReference type="PANTHER" id="PTHR35531:SF1">
    <property type="entry name" value="INNER MEMBRANE PROTEIN YBCI-RELATED"/>
    <property type="match status" value="1"/>
</dbReference>